<evidence type="ECO:0000313" key="1">
    <source>
        <dbReference type="EMBL" id="MDQ0228412.1"/>
    </source>
</evidence>
<gene>
    <name evidence="1" type="ORF">J2S02_004795</name>
</gene>
<dbReference type="InterPro" id="IPR006724">
    <property type="entry name" value="Phage_TTP"/>
</dbReference>
<reference evidence="1 2" key="1">
    <citation type="submission" date="2023-07" db="EMBL/GenBank/DDBJ databases">
        <title>Genomic Encyclopedia of Type Strains, Phase IV (KMG-IV): sequencing the most valuable type-strain genomes for metagenomic binning, comparative biology and taxonomic classification.</title>
        <authorList>
            <person name="Goeker M."/>
        </authorList>
    </citation>
    <scope>NUCLEOTIDE SEQUENCE [LARGE SCALE GENOMIC DNA]</scope>
    <source>
        <strain evidence="1 2">DSM 17723</strain>
    </source>
</reference>
<name>A0ABT9Z9A2_9BACI</name>
<dbReference type="InterPro" id="IPR006490">
    <property type="entry name" value="Maj_tail_phi13"/>
</dbReference>
<comment type="caution">
    <text evidence="1">The sequence shown here is derived from an EMBL/GenBank/DDBJ whole genome shotgun (WGS) entry which is preliminary data.</text>
</comment>
<keyword evidence="2" id="KW-1185">Reference proteome</keyword>
<dbReference type="Proteomes" id="UP001232245">
    <property type="component" value="Unassembled WGS sequence"/>
</dbReference>
<accession>A0ABT9Z9A2</accession>
<dbReference type="NCBIfam" id="TIGR01603">
    <property type="entry name" value="maj_tail_phi13"/>
    <property type="match status" value="1"/>
</dbReference>
<evidence type="ECO:0000313" key="2">
    <source>
        <dbReference type="Proteomes" id="UP001232245"/>
    </source>
</evidence>
<protein>
    <submittedName>
        <fullName evidence="1">Phi13 family phage major tail protein</fullName>
    </submittedName>
</protein>
<dbReference type="EMBL" id="JAUSTZ010000021">
    <property type="protein sequence ID" value="MDQ0228412.1"/>
    <property type="molecule type" value="Genomic_DNA"/>
</dbReference>
<sequence length="201" mass="21985">MAEEKVYRASTGVDEFFYGEVGDGTVAAYIERVKFLQTINVEMPQEIVRARGDNKTAEMAVSSGDIAVTSGFHKIPIQDKQKLLGLEVVDGLTAMGSEDNPPYVAVIFAKTYEDGSREYVGLPKGLFTRPNITGNTKGEGVEFSSEEIAAQFMDRKVDGFTKDKSVIFAYDPAGQTTERDKLFLKIFGLPYPTGTTEPEGA</sequence>
<organism evidence="1 2">
    <name type="scientific">Metabacillus niabensis</name>
    <dbReference type="NCBI Taxonomy" id="324854"/>
    <lineage>
        <taxon>Bacteria</taxon>
        <taxon>Bacillati</taxon>
        <taxon>Bacillota</taxon>
        <taxon>Bacilli</taxon>
        <taxon>Bacillales</taxon>
        <taxon>Bacillaceae</taxon>
        <taxon>Metabacillus</taxon>
    </lineage>
</organism>
<dbReference type="Pfam" id="PF04630">
    <property type="entry name" value="Phage_TTP_1"/>
    <property type="match status" value="1"/>
</dbReference>
<dbReference type="RefSeq" id="WP_174879933.1">
    <property type="nucleotide sequence ID" value="NZ_CADEPK010000080.1"/>
</dbReference>
<proteinExistence type="predicted"/>